<dbReference type="RefSeq" id="WP_058938423.1">
    <property type="nucleotide sequence ID" value="NZ_LLYW01000013.1"/>
</dbReference>
<gene>
    <name evidence="1" type="ORF">APY94_04075</name>
</gene>
<evidence type="ECO:0000313" key="1">
    <source>
        <dbReference type="EMBL" id="KUH33915.1"/>
    </source>
</evidence>
<reference evidence="1 2" key="1">
    <citation type="submission" date="2015-10" db="EMBL/GenBank/DDBJ databases">
        <title>Draft genome sequence of Thermococcus celericrescens strain DSM 17994.</title>
        <authorList>
            <person name="Hong S.-J."/>
            <person name="Park C.-E."/>
            <person name="Shin J.-H."/>
        </authorList>
    </citation>
    <scope>NUCLEOTIDE SEQUENCE [LARGE SCALE GENOMIC DNA]</scope>
    <source>
        <strain evidence="1 2">DSM 17994</strain>
    </source>
</reference>
<name>A0A100XYM5_9EURY</name>
<dbReference type="EMBL" id="LLYW01000013">
    <property type="protein sequence ID" value="KUH33915.1"/>
    <property type="molecule type" value="Genomic_DNA"/>
</dbReference>
<accession>A0A100XYM5</accession>
<dbReference type="STRING" id="227598.APY94_04075"/>
<dbReference type="AlphaFoldDB" id="A0A100XYM5"/>
<sequence>MKAQDFRELATRLDNFNPGLYAEAKIRTQISRYYYYIFLHLRDEIILKYDKRQKTKEKLTKGSVHSALGTYLAKIVITLKTLKVEDYIIRDLTDLITNLDQLKKDRTDSDYQLDLPISTKRLENAEKRVAKIERYIPLLDKAINNLSEKGKLPPV</sequence>
<evidence type="ECO:0000313" key="2">
    <source>
        <dbReference type="Proteomes" id="UP000053462"/>
    </source>
</evidence>
<dbReference type="OrthoDB" id="100632at2157"/>
<proteinExistence type="predicted"/>
<dbReference type="Gene3D" id="1.20.120.330">
    <property type="entry name" value="Nucleotidyltransferases domain 2"/>
    <property type="match status" value="1"/>
</dbReference>
<dbReference type="Proteomes" id="UP000053462">
    <property type="component" value="Unassembled WGS sequence"/>
</dbReference>
<organism evidence="1 2">
    <name type="scientific">Thermococcus celericrescens</name>
    <dbReference type="NCBI Taxonomy" id="227598"/>
    <lineage>
        <taxon>Archaea</taxon>
        <taxon>Methanobacteriati</taxon>
        <taxon>Methanobacteriota</taxon>
        <taxon>Thermococci</taxon>
        <taxon>Thermococcales</taxon>
        <taxon>Thermococcaceae</taxon>
        <taxon>Thermococcus</taxon>
    </lineage>
</organism>
<evidence type="ECO:0008006" key="3">
    <source>
        <dbReference type="Google" id="ProtNLM"/>
    </source>
</evidence>
<keyword evidence="2" id="KW-1185">Reference proteome</keyword>
<comment type="caution">
    <text evidence="1">The sequence shown here is derived from an EMBL/GenBank/DDBJ whole genome shotgun (WGS) entry which is preliminary data.</text>
</comment>
<protein>
    <recommendedName>
        <fullName evidence="3">HEPN domain-containing protein</fullName>
    </recommendedName>
</protein>